<evidence type="ECO:0000313" key="5">
    <source>
        <dbReference type="EMBL" id="MEA5141052.1"/>
    </source>
</evidence>
<dbReference type="InterPro" id="IPR009057">
    <property type="entry name" value="Homeodomain-like_sf"/>
</dbReference>
<keyword evidence="6" id="KW-1185">Reference proteome</keyword>
<keyword evidence="1" id="KW-0805">Transcription regulation</keyword>
<dbReference type="PANTHER" id="PTHR43280:SF27">
    <property type="entry name" value="TRANSCRIPTIONAL REGULATOR MTLR"/>
    <property type="match status" value="1"/>
</dbReference>
<keyword evidence="2" id="KW-0238">DNA-binding</keyword>
<evidence type="ECO:0000259" key="4">
    <source>
        <dbReference type="PROSITE" id="PS01124"/>
    </source>
</evidence>
<dbReference type="EMBL" id="JAYFUM010000023">
    <property type="protein sequence ID" value="MEA5141052.1"/>
    <property type="molecule type" value="Genomic_DNA"/>
</dbReference>
<dbReference type="PROSITE" id="PS01124">
    <property type="entry name" value="HTH_ARAC_FAMILY_2"/>
    <property type="match status" value="1"/>
</dbReference>
<dbReference type="Gene3D" id="2.60.120.10">
    <property type="entry name" value="Jelly Rolls"/>
    <property type="match status" value="1"/>
</dbReference>
<keyword evidence="3" id="KW-0804">Transcription</keyword>
<dbReference type="Proteomes" id="UP001302949">
    <property type="component" value="Unassembled WGS sequence"/>
</dbReference>
<feature type="domain" description="HTH araC/xylS-type" evidence="4">
    <location>
        <begin position="179"/>
        <end position="277"/>
    </location>
</feature>
<reference evidence="5 6" key="1">
    <citation type="submission" date="2023-12" db="EMBL/GenBank/DDBJ databases">
        <title>Novel species of the genus Arcicella isolated from rivers.</title>
        <authorList>
            <person name="Lu H."/>
        </authorList>
    </citation>
    <scope>NUCLEOTIDE SEQUENCE [LARGE SCALE GENOMIC DNA]</scope>
    <source>
        <strain evidence="5 6">KCTC 23307</strain>
    </source>
</reference>
<accession>A0ABU5QET4</accession>
<dbReference type="SUPFAM" id="SSF46689">
    <property type="entry name" value="Homeodomain-like"/>
    <property type="match status" value="2"/>
</dbReference>
<proteinExistence type="predicted"/>
<dbReference type="InterPro" id="IPR011051">
    <property type="entry name" value="RmlC_Cupin_sf"/>
</dbReference>
<dbReference type="InterPro" id="IPR014710">
    <property type="entry name" value="RmlC-like_jellyroll"/>
</dbReference>
<evidence type="ECO:0000256" key="2">
    <source>
        <dbReference type="ARBA" id="ARBA00023125"/>
    </source>
</evidence>
<dbReference type="PANTHER" id="PTHR43280">
    <property type="entry name" value="ARAC-FAMILY TRANSCRIPTIONAL REGULATOR"/>
    <property type="match status" value="1"/>
</dbReference>
<evidence type="ECO:0000256" key="3">
    <source>
        <dbReference type="ARBA" id="ARBA00023163"/>
    </source>
</evidence>
<dbReference type="SMART" id="SM00342">
    <property type="entry name" value="HTH_ARAC"/>
    <property type="match status" value="1"/>
</dbReference>
<dbReference type="Pfam" id="PF02311">
    <property type="entry name" value="AraC_binding"/>
    <property type="match status" value="1"/>
</dbReference>
<comment type="caution">
    <text evidence="5">The sequence shown here is derived from an EMBL/GenBank/DDBJ whole genome shotgun (WGS) entry which is preliminary data.</text>
</comment>
<gene>
    <name evidence="5" type="ORF">VB248_18010</name>
</gene>
<protein>
    <submittedName>
        <fullName evidence="5">AraC family transcriptional regulator</fullName>
    </submittedName>
</protein>
<evidence type="ECO:0000313" key="6">
    <source>
        <dbReference type="Proteomes" id="UP001302949"/>
    </source>
</evidence>
<dbReference type="InterPro" id="IPR003313">
    <property type="entry name" value="AraC-bd"/>
</dbReference>
<dbReference type="Pfam" id="PF12833">
    <property type="entry name" value="HTH_18"/>
    <property type="match status" value="1"/>
</dbReference>
<dbReference type="Gene3D" id="1.10.10.60">
    <property type="entry name" value="Homeodomain-like"/>
    <property type="match status" value="2"/>
</dbReference>
<dbReference type="RefSeq" id="WP_323298208.1">
    <property type="nucleotide sequence ID" value="NZ_JAYFUM010000023.1"/>
</dbReference>
<evidence type="ECO:0000256" key="1">
    <source>
        <dbReference type="ARBA" id="ARBA00023015"/>
    </source>
</evidence>
<sequence>MKPSLELGISNLPNASFKSFRLYQKSFESHWHYHPELELVYFSKGKGMRFIGDKISLYKENDLFLIGENIPHTFMTYQEEATPFVEAYCIQFSKQIFDTFHECKHFQQLFQEAQRGIYFENISEIFIQKLQSIESASGVSSIILLLEVLESLAQSPEKTILLDKDYQQYTLSESSTRLQVAIDYINTHAHRGISLQEIADVCHFSPNAFCRWFKQNMGITFIDYLNKTRLAQVCQLLIASDLSVGQIALQTGFDNISTLNRLFQQKLHLSPSQYRSQFFQD</sequence>
<organism evidence="5 6">
    <name type="scientific">Arcicella rigui</name>
    <dbReference type="NCBI Taxonomy" id="797020"/>
    <lineage>
        <taxon>Bacteria</taxon>
        <taxon>Pseudomonadati</taxon>
        <taxon>Bacteroidota</taxon>
        <taxon>Cytophagia</taxon>
        <taxon>Cytophagales</taxon>
        <taxon>Flectobacillaceae</taxon>
        <taxon>Arcicella</taxon>
    </lineage>
</organism>
<name>A0ABU5QET4_9BACT</name>
<dbReference type="InterPro" id="IPR018060">
    <property type="entry name" value="HTH_AraC"/>
</dbReference>
<dbReference type="SUPFAM" id="SSF51182">
    <property type="entry name" value="RmlC-like cupins"/>
    <property type="match status" value="1"/>
</dbReference>